<proteinExistence type="predicted"/>
<feature type="region of interest" description="Disordered" evidence="1">
    <location>
        <begin position="138"/>
        <end position="175"/>
    </location>
</feature>
<comment type="caution">
    <text evidence="3">The sequence shown here is derived from an EMBL/GenBank/DDBJ whole genome shotgun (WGS) entry which is preliminary data.</text>
</comment>
<evidence type="ECO:0000256" key="1">
    <source>
        <dbReference type="SAM" id="MobiDB-lite"/>
    </source>
</evidence>
<feature type="domain" description="Ig-like" evidence="2">
    <location>
        <begin position="13"/>
        <end position="130"/>
    </location>
</feature>
<feature type="compositionally biased region" description="Low complexity" evidence="1">
    <location>
        <begin position="234"/>
        <end position="247"/>
    </location>
</feature>
<protein>
    <recommendedName>
        <fullName evidence="2">Ig-like domain-containing protein</fullName>
    </recommendedName>
</protein>
<name>A0ABN9PHL8_9DINO</name>
<dbReference type="EMBL" id="CAUYUJ010000777">
    <property type="protein sequence ID" value="CAK0792465.1"/>
    <property type="molecule type" value="Genomic_DNA"/>
</dbReference>
<reference evidence="3" key="1">
    <citation type="submission" date="2023-10" db="EMBL/GenBank/DDBJ databases">
        <authorList>
            <person name="Chen Y."/>
            <person name="Shah S."/>
            <person name="Dougan E. K."/>
            <person name="Thang M."/>
            <person name="Chan C."/>
        </authorList>
    </citation>
    <scope>NUCLEOTIDE SEQUENCE [LARGE SCALE GENOMIC DNA]</scope>
</reference>
<feature type="compositionally biased region" description="Low complexity" evidence="1">
    <location>
        <begin position="205"/>
        <end position="225"/>
    </location>
</feature>
<evidence type="ECO:0000313" key="3">
    <source>
        <dbReference type="EMBL" id="CAK0792465.1"/>
    </source>
</evidence>
<keyword evidence="4" id="KW-1185">Reference proteome</keyword>
<organism evidence="3 4">
    <name type="scientific">Prorocentrum cordatum</name>
    <dbReference type="NCBI Taxonomy" id="2364126"/>
    <lineage>
        <taxon>Eukaryota</taxon>
        <taxon>Sar</taxon>
        <taxon>Alveolata</taxon>
        <taxon>Dinophyceae</taxon>
        <taxon>Prorocentrales</taxon>
        <taxon>Prorocentraceae</taxon>
        <taxon>Prorocentrum</taxon>
    </lineage>
</organism>
<sequence length="286" mass="30350">MVCGWTASRGCRPPARPSRACAGQTALFFMGDRRYLAQTPAVLCSGEDPDSNDSFLDFFWSRPLEREGSNSVILKAALLKVARGMELVFDDEAARSILTLRSEFLESASSSDRGGYCCYSEAFHQQIRLAPGRGLGVHPEPRREPAPLRPLATPTRVHHSAGAAGGRARRRRSGRLTEKQLDDVAFIWINVPMWAEISKSLDGSEAPAVPAERHAAAPPAAETVASGSSEADHLATASSAADAALATRVPAAGSEVPAASSVRSCSPGRLEQPAAPPLAPEVTPQE</sequence>
<evidence type="ECO:0000259" key="2">
    <source>
        <dbReference type="PROSITE" id="PS50835"/>
    </source>
</evidence>
<feature type="non-terminal residue" evidence="3">
    <location>
        <position position="286"/>
    </location>
</feature>
<evidence type="ECO:0000313" key="4">
    <source>
        <dbReference type="Proteomes" id="UP001189429"/>
    </source>
</evidence>
<gene>
    <name evidence="3" type="ORF">PCOR1329_LOCUS3036</name>
</gene>
<dbReference type="PROSITE" id="PS50835">
    <property type="entry name" value="IG_LIKE"/>
    <property type="match status" value="1"/>
</dbReference>
<dbReference type="Proteomes" id="UP001189429">
    <property type="component" value="Unassembled WGS sequence"/>
</dbReference>
<dbReference type="InterPro" id="IPR007110">
    <property type="entry name" value="Ig-like_dom"/>
</dbReference>
<accession>A0ABN9PHL8</accession>
<feature type="region of interest" description="Disordered" evidence="1">
    <location>
        <begin position="205"/>
        <end position="286"/>
    </location>
</feature>